<proteinExistence type="predicted"/>
<dbReference type="SUPFAM" id="SSF49464">
    <property type="entry name" value="Carboxypeptidase regulatory domain-like"/>
    <property type="match status" value="1"/>
</dbReference>
<evidence type="ECO:0000313" key="4">
    <source>
        <dbReference type="Proteomes" id="UP000007519"/>
    </source>
</evidence>
<feature type="region of interest" description="Disordered" evidence="1">
    <location>
        <begin position="418"/>
        <end position="443"/>
    </location>
</feature>
<feature type="compositionally biased region" description="Basic and acidic residues" evidence="1">
    <location>
        <begin position="424"/>
        <end position="433"/>
    </location>
</feature>
<dbReference type="InterPro" id="IPR013783">
    <property type="entry name" value="Ig-like_fold"/>
</dbReference>
<sequence>MKHLRILSFLLLLSSLVFTACKKDEANSGISGTLTDSNGDALAGVSVTVYDLDGAEVATTSSAADGRYSIEGTSNGSIEFIKLAYRSVEQSLNGEEEQTINASLQDDAFVSSYFTTANNQVDSSAGIFQTNSILPASSLNFGTQAVLNDNWFVSTNFKGALDPNGTAWYDGWSFYSRIVAGNTTSAALPTGRPVQTISDSLMQNAADSVYWSKDTIYVLEGFVFVSSGQTLFIEEGTIVQGKAGSGADASALIVAPGGKLMAEGTAAEPIIFTFEGDQGGTAATERGRWGGLIVLGKASLNSTPGQTQIEGIPSSESRGLYGGTLDNDNSGVIRYVSIRHGGSNIGADNEINGLTLGGVGSGTTIEYVEVVGNKDDGIEWFGGTVDAKYLISAFCADDALDYDEGYRGRNQFVIVHQNENPNDDADRGGEHDGGTNPETATPYATPTFANATFVGNPNSRAITFRDNAGGQYYNSIFSGFDRGIDIEDLIGQEQDSYKQWQDGNLKIEGCIFHNINASNIFRTSN</sequence>
<dbReference type="AlphaFoldDB" id="H6L262"/>
<gene>
    <name evidence="3" type="ordered locus">SGRA_1969</name>
</gene>
<dbReference type="PANTHER" id="PTHR41339:SF1">
    <property type="entry name" value="SECRETED PROTEIN"/>
    <property type="match status" value="1"/>
</dbReference>
<dbReference type="Pfam" id="PF13620">
    <property type="entry name" value="CarboxypepD_reg"/>
    <property type="match status" value="1"/>
</dbReference>
<dbReference type="STRING" id="984262.SGRA_1969"/>
<accession>H6L262</accession>
<keyword evidence="4" id="KW-1185">Reference proteome</keyword>
<evidence type="ECO:0000256" key="1">
    <source>
        <dbReference type="SAM" id="MobiDB-lite"/>
    </source>
</evidence>
<dbReference type="Gene3D" id="2.60.40.10">
    <property type="entry name" value="Immunoglobulins"/>
    <property type="match status" value="1"/>
</dbReference>
<keyword evidence="2" id="KW-0732">Signal</keyword>
<feature type="chain" id="PRO_5003603966" evidence="2">
    <location>
        <begin position="20"/>
        <end position="525"/>
    </location>
</feature>
<dbReference type="PROSITE" id="PS51257">
    <property type="entry name" value="PROKAR_LIPOPROTEIN"/>
    <property type="match status" value="1"/>
</dbReference>
<name>H6L262_SAPGL</name>
<feature type="signal peptide" evidence="2">
    <location>
        <begin position="1"/>
        <end position="19"/>
    </location>
</feature>
<dbReference type="PANTHER" id="PTHR41339">
    <property type="entry name" value="LIPL48"/>
    <property type="match status" value="1"/>
</dbReference>
<dbReference type="Proteomes" id="UP000007519">
    <property type="component" value="Chromosome"/>
</dbReference>
<dbReference type="InterPro" id="IPR008969">
    <property type="entry name" value="CarboxyPept-like_regulatory"/>
</dbReference>
<dbReference type="OrthoDB" id="1521716at2"/>
<reference evidence="3 4" key="1">
    <citation type="journal article" date="2012" name="Stand. Genomic Sci.">
        <title>Complete genome sequencing and analysis of Saprospira grandis str. Lewin, a predatory marine bacterium.</title>
        <authorList>
            <person name="Saw J.H."/>
            <person name="Yuryev A."/>
            <person name="Kanbe M."/>
            <person name="Hou S."/>
            <person name="Young A.G."/>
            <person name="Aizawa S."/>
            <person name="Alam M."/>
        </authorList>
    </citation>
    <scope>NUCLEOTIDE SEQUENCE [LARGE SCALE GENOMIC DNA]</scope>
    <source>
        <strain evidence="3 4">Lewin</strain>
    </source>
</reference>
<dbReference type="KEGG" id="sgn:SGRA_1969"/>
<dbReference type="HOGENOM" id="CLU_518639_0_0_10"/>
<dbReference type="RefSeq" id="WP_015692323.1">
    <property type="nucleotide sequence ID" value="NC_016940.1"/>
</dbReference>
<dbReference type="eggNOG" id="COG3291">
    <property type="taxonomic scope" value="Bacteria"/>
</dbReference>
<protein>
    <submittedName>
        <fullName evidence="3">Lipoprotein</fullName>
    </submittedName>
</protein>
<evidence type="ECO:0000313" key="3">
    <source>
        <dbReference type="EMBL" id="AFC24700.1"/>
    </source>
</evidence>
<evidence type="ECO:0000256" key="2">
    <source>
        <dbReference type="SAM" id="SignalP"/>
    </source>
</evidence>
<keyword evidence="3" id="KW-0449">Lipoprotein</keyword>
<organism evidence="3 4">
    <name type="scientific">Saprospira grandis (strain Lewin)</name>
    <dbReference type="NCBI Taxonomy" id="984262"/>
    <lineage>
        <taxon>Bacteria</taxon>
        <taxon>Pseudomonadati</taxon>
        <taxon>Bacteroidota</taxon>
        <taxon>Saprospiria</taxon>
        <taxon>Saprospirales</taxon>
        <taxon>Saprospiraceae</taxon>
        <taxon>Saprospira</taxon>
    </lineage>
</organism>
<dbReference type="EMBL" id="CP002831">
    <property type="protein sequence ID" value="AFC24700.1"/>
    <property type="molecule type" value="Genomic_DNA"/>
</dbReference>